<organism evidence="3">
    <name type="scientific">bioreactor metagenome</name>
    <dbReference type="NCBI Taxonomy" id="1076179"/>
    <lineage>
        <taxon>unclassified sequences</taxon>
        <taxon>metagenomes</taxon>
        <taxon>ecological metagenomes</taxon>
    </lineage>
</organism>
<dbReference type="Gene3D" id="3.20.20.100">
    <property type="entry name" value="NADP-dependent oxidoreductase domain"/>
    <property type="match status" value="1"/>
</dbReference>
<name>A0A645GJG8_9ZZZZ</name>
<dbReference type="InterPro" id="IPR036812">
    <property type="entry name" value="NAD(P)_OxRdtase_dom_sf"/>
</dbReference>
<accession>A0A645GJG8</accession>
<dbReference type="PANTHER" id="PTHR43364:SF4">
    <property type="entry name" value="NAD(P)-LINKED OXIDOREDUCTASE SUPERFAMILY PROTEIN"/>
    <property type="match status" value="1"/>
</dbReference>
<dbReference type="EC" id="1.1.1.-" evidence="3"/>
<dbReference type="InterPro" id="IPR050523">
    <property type="entry name" value="AKR_Detox_Biosynth"/>
</dbReference>
<dbReference type="InterPro" id="IPR023210">
    <property type="entry name" value="NADP_OxRdtase_dom"/>
</dbReference>
<sequence>MIPLCRARGMGIIPWSPLARGRLAGRRPEPTSRAQTDEYANKLYDATSDSDQKVVDAVGSVAQQCGVAPAQIALSWLLQKPWITAPIVGASKPQHLKDAVAALDIQLAPGQIQAIETPYIPHPIAGHE</sequence>
<gene>
    <name evidence="3" type="primary">gpr_32</name>
    <name evidence="3" type="ORF">SDC9_173454</name>
</gene>
<dbReference type="GO" id="GO:0016491">
    <property type="term" value="F:oxidoreductase activity"/>
    <property type="evidence" value="ECO:0007669"/>
    <property type="project" value="UniProtKB-KW"/>
</dbReference>
<evidence type="ECO:0000256" key="1">
    <source>
        <dbReference type="ARBA" id="ARBA00023002"/>
    </source>
</evidence>
<keyword evidence="1 3" id="KW-0560">Oxidoreductase</keyword>
<dbReference type="EMBL" id="VSSQ01075436">
    <property type="protein sequence ID" value="MPN26032.1"/>
    <property type="molecule type" value="Genomic_DNA"/>
</dbReference>
<reference evidence="3" key="1">
    <citation type="submission" date="2019-08" db="EMBL/GenBank/DDBJ databases">
        <authorList>
            <person name="Kucharzyk K."/>
            <person name="Murdoch R.W."/>
            <person name="Higgins S."/>
            <person name="Loffler F."/>
        </authorList>
    </citation>
    <scope>NUCLEOTIDE SEQUENCE</scope>
</reference>
<proteinExistence type="predicted"/>
<dbReference type="GO" id="GO:0005829">
    <property type="term" value="C:cytosol"/>
    <property type="evidence" value="ECO:0007669"/>
    <property type="project" value="TreeGrafter"/>
</dbReference>
<evidence type="ECO:0000313" key="3">
    <source>
        <dbReference type="EMBL" id="MPN26032.1"/>
    </source>
</evidence>
<dbReference type="AlphaFoldDB" id="A0A645GJG8"/>
<feature type="domain" description="NADP-dependent oxidoreductase" evidence="2">
    <location>
        <begin position="1"/>
        <end position="116"/>
    </location>
</feature>
<evidence type="ECO:0000259" key="2">
    <source>
        <dbReference type="Pfam" id="PF00248"/>
    </source>
</evidence>
<dbReference type="PANTHER" id="PTHR43364">
    <property type="entry name" value="NADH-SPECIFIC METHYLGLYOXAL REDUCTASE-RELATED"/>
    <property type="match status" value="1"/>
</dbReference>
<protein>
    <submittedName>
        <fullName evidence="3">L-glyceraldehyde 3-phosphate reductase</fullName>
        <ecNumber evidence="3">1.1.1.-</ecNumber>
    </submittedName>
</protein>
<comment type="caution">
    <text evidence="3">The sequence shown here is derived from an EMBL/GenBank/DDBJ whole genome shotgun (WGS) entry which is preliminary data.</text>
</comment>
<dbReference type="SUPFAM" id="SSF51430">
    <property type="entry name" value="NAD(P)-linked oxidoreductase"/>
    <property type="match status" value="1"/>
</dbReference>
<dbReference type="Pfam" id="PF00248">
    <property type="entry name" value="Aldo_ket_red"/>
    <property type="match status" value="1"/>
</dbReference>